<evidence type="ECO:0000256" key="2">
    <source>
        <dbReference type="ARBA" id="ARBA00004906"/>
    </source>
</evidence>
<evidence type="ECO:0000256" key="3">
    <source>
        <dbReference type="ARBA" id="ARBA00012485"/>
    </source>
</evidence>
<organism evidence="8 9">
    <name type="scientific">Phytophthora palmivora</name>
    <dbReference type="NCBI Taxonomy" id="4796"/>
    <lineage>
        <taxon>Eukaryota</taxon>
        <taxon>Sar</taxon>
        <taxon>Stramenopiles</taxon>
        <taxon>Oomycota</taxon>
        <taxon>Peronosporomycetes</taxon>
        <taxon>Peronosporales</taxon>
        <taxon>Peronosporaceae</taxon>
        <taxon>Phytophthora</taxon>
    </lineage>
</organism>
<gene>
    <name evidence="8" type="ORF">PHPALM_30455</name>
</gene>
<proteinExistence type="predicted"/>
<evidence type="ECO:0000259" key="7">
    <source>
        <dbReference type="PROSITE" id="PS50237"/>
    </source>
</evidence>
<dbReference type="EC" id="2.3.2.26" evidence="3"/>
<evidence type="ECO:0000256" key="6">
    <source>
        <dbReference type="PROSITE-ProRule" id="PRU00104"/>
    </source>
</evidence>
<evidence type="ECO:0000256" key="4">
    <source>
        <dbReference type="ARBA" id="ARBA00022679"/>
    </source>
</evidence>
<dbReference type="AlphaFoldDB" id="A0A2P4X537"/>
<dbReference type="InterPro" id="IPR050409">
    <property type="entry name" value="E3_ubiq-protein_ligase"/>
</dbReference>
<dbReference type="SUPFAM" id="SSF56204">
    <property type="entry name" value="Hect, E3 ligase catalytic domain"/>
    <property type="match status" value="1"/>
</dbReference>
<dbReference type="GO" id="GO:0061630">
    <property type="term" value="F:ubiquitin protein ligase activity"/>
    <property type="evidence" value="ECO:0007669"/>
    <property type="project" value="UniProtKB-EC"/>
</dbReference>
<evidence type="ECO:0000256" key="1">
    <source>
        <dbReference type="ARBA" id="ARBA00000885"/>
    </source>
</evidence>
<sequence length="94" mass="10818">MAEFTSEERARLLQFATGTSRVPVQGFKALMSSDGRVRRFTIQFVQRGAPPTGLMPKGHTCFNRIDLPLYHTKEEMINYLTLVMNMEISGFWME</sequence>
<dbReference type="GO" id="GO:0005737">
    <property type="term" value="C:cytoplasm"/>
    <property type="evidence" value="ECO:0007669"/>
    <property type="project" value="TreeGrafter"/>
</dbReference>
<dbReference type="InterPro" id="IPR035983">
    <property type="entry name" value="Hect_E3_ubiquitin_ligase"/>
</dbReference>
<dbReference type="GO" id="GO:0006511">
    <property type="term" value="P:ubiquitin-dependent protein catabolic process"/>
    <property type="evidence" value="ECO:0007669"/>
    <property type="project" value="TreeGrafter"/>
</dbReference>
<dbReference type="PANTHER" id="PTHR11254">
    <property type="entry name" value="HECT DOMAIN UBIQUITIN-PROTEIN LIGASE"/>
    <property type="match status" value="1"/>
</dbReference>
<evidence type="ECO:0000256" key="5">
    <source>
        <dbReference type="ARBA" id="ARBA00022786"/>
    </source>
</evidence>
<accession>A0A2P4X537</accession>
<dbReference type="Pfam" id="PF00632">
    <property type="entry name" value="HECT"/>
    <property type="match status" value="1"/>
</dbReference>
<feature type="domain" description="HECT" evidence="7">
    <location>
        <begin position="1"/>
        <end position="94"/>
    </location>
</feature>
<dbReference type="Gene3D" id="3.30.2410.10">
    <property type="entry name" value="Hect, E3 ligase catalytic domain"/>
    <property type="match status" value="1"/>
</dbReference>
<keyword evidence="9" id="KW-1185">Reference proteome</keyword>
<feature type="active site" description="Glycyl thioester intermediate" evidence="6">
    <location>
        <position position="61"/>
    </location>
</feature>
<keyword evidence="5 6" id="KW-0833">Ubl conjugation pathway</keyword>
<reference evidence="8 9" key="1">
    <citation type="journal article" date="2017" name="Genome Biol. Evol.">
        <title>Phytophthora megakarya and P. palmivora, closely related causal agents of cacao black pod rot, underwent increases in genome sizes and gene numbers by different mechanisms.</title>
        <authorList>
            <person name="Ali S.S."/>
            <person name="Shao J."/>
            <person name="Lary D.J."/>
            <person name="Kronmiller B."/>
            <person name="Shen D."/>
            <person name="Strem M.D."/>
            <person name="Amoako-Attah I."/>
            <person name="Akrofi A.Y."/>
            <person name="Begoude B.A."/>
            <person name="Ten Hoopen G.M."/>
            <person name="Coulibaly K."/>
            <person name="Kebe B.I."/>
            <person name="Melnick R.L."/>
            <person name="Guiltinan M.J."/>
            <person name="Tyler B.M."/>
            <person name="Meinhardt L.W."/>
            <person name="Bailey B.A."/>
        </authorList>
    </citation>
    <scope>NUCLEOTIDE SEQUENCE [LARGE SCALE GENOMIC DNA]</scope>
    <source>
        <strain evidence="9">sbr112.9</strain>
    </source>
</reference>
<evidence type="ECO:0000313" key="8">
    <source>
        <dbReference type="EMBL" id="POM60667.1"/>
    </source>
</evidence>
<dbReference type="OrthoDB" id="8068875at2759"/>
<dbReference type="FunFam" id="3.30.2410.10:FF:000009">
    <property type="entry name" value="Probable E3 ubiquitin-protein ligase HECTD2"/>
    <property type="match status" value="1"/>
</dbReference>
<keyword evidence="4" id="KW-0808">Transferase</keyword>
<dbReference type="PANTHER" id="PTHR11254:SF440">
    <property type="entry name" value="E3 UBIQUITIN-PROTEIN LIGASE NEDD-4"/>
    <property type="match status" value="1"/>
</dbReference>
<evidence type="ECO:0000313" key="9">
    <source>
        <dbReference type="Proteomes" id="UP000237271"/>
    </source>
</evidence>
<dbReference type="GO" id="GO:0016567">
    <property type="term" value="P:protein ubiquitination"/>
    <property type="evidence" value="ECO:0007669"/>
    <property type="project" value="TreeGrafter"/>
</dbReference>
<comment type="pathway">
    <text evidence="2">Protein modification; protein ubiquitination.</text>
</comment>
<dbReference type="InterPro" id="IPR000569">
    <property type="entry name" value="HECT_dom"/>
</dbReference>
<comment type="catalytic activity">
    <reaction evidence="1">
        <text>S-ubiquitinyl-[E2 ubiquitin-conjugating enzyme]-L-cysteine + [acceptor protein]-L-lysine = [E2 ubiquitin-conjugating enzyme]-L-cysteine + N(6)-ubiquitinyl-[acceptor protein]-L-lysine.</text>
        <dbReference type="EC" id="2.3.2.26"/>
    </reaction>
</comment>
<name>A0A2P4X537_9STRA</name>
<protein>
    <recommendedName>
        <fullName evidence="3">HECT-type E3 ubiquitin transferase</fullName>
        <ecNumber evidence="3">2.3.2.26</ecNumber>
    </recommendedName>
</protein>
<dbReference type="Proteomes" id="UP000237271">
    <property type="component" value="Unassembled WGS sequence"/>
</dbReference>
<dbReference type="EMBL" id="NCKW01016841">
    <property type="protein sequence ID" value="POM60667.1"/>
    <property type="molecule type" value="Genomic_DNA"/>
</dbReference>
<comment type="caution">
    <text evidence="8">The sequence shown here is derived from an EMBL/GenBank/DDBJ whole genome shotgun (WGS) entry which is preliminary data.</text>
</comment>
<dbReference type="PROSITE" id="PS50237">
    <property type="entry name" value="HECT"/>
    <property type="match status" value="1"/>
</dbReference>